<feature type="region of interest" description="Disordered" evidence="12">
    <location>
        <begin position="1239"/>
        <end position="1434"/>
    </location>
</feature>
<keyword evidence="6" id="KW-0915">Sodium</keyword>
<evidence type="ECO:0000256" key="2">
    <source>
        <dbReference type="ARBA" id="ARBA00022448"/>
    </source>
</evidence>
<feature type="transmembrane region" description="Helical" evidence="13">
    <location>
        <begin position="46"/>
        <end position="64"/>
    </location>
</feature>
<evidence type="ECO:0000256" key="12">
    <source>
        <dbReference type="SAM" id="MobiDB-lite"/>
    </source>
</evidence>
<dbReference type="InterPro" id="IPR006153">
    <property type="entry name" value="Cation/H_exchanger_TM"/>
</dbReference>
<feature type="transmembrane region" description="Helical" evidence="13">
    <location>
        <begin position="144"/>
        <end position="165"/>
    </location>
</feature>
<keyword evidence="3" id="KW-1003">Cell membrane</keyword>
<dbReference type="Gene3D" id="2.60.120.10">
    <property type="entry name" value="Jelly Rolls"/>
    <property type="match status" value="1"/>
</dbReference>
<dbReference type="Proteomes" id="UP001497392">
    <property type="component" value="Unassembled WGS sequence"/>
</dbReference>
<feature type="transmembrane region" description="Helical" evidence="13">
    <location>
        <begin position="374"/>
        <end position="395"/>
    </location>
</feature>
<proteinExistence type="predicted"/>
<reference evidence="17 18" key="1">
    <citation type="submission" date="2024-06" db="EMBL/GenBank/DDBJ databases">
        <authorList>
            <person name="Kraege A."/>
            <person name="Thomma B."/>
        </authorList>
    </citation>
    <scope>NUCLEOTIDE SEQUENCE [LARGE SCALE GENOMIC DNA]</scope>
</reference>
<evidence type="ECO:0000256" key="8">
    <source>
        <dbReference type="ARBA" id="ARBA00023136"/>
    </source>
</evidence>
<keyword evidence="4 13" id="KW-0812">Transmembrane</keyword>
<name>A0ABP1FNB7_9CHLO</name>
<keyword evidence="9" id="KW-0739">Sodium transport</keyword>
<keyword evidence="5 13" id="KW-1133">Transmembrane helix</keyword>
<gene>
    <name evidence="17" type="primary">g774</name>
    <name evidence="17" type="ORF">VP750_LOCUS676</name>
</gene>
<evidence type="ECO:0000256" key="9">
    <source>
        <dbReference type="ARBA" id="ARBA00023201"/>
    </source>
</evidence>
<keyword evidence="18" id="KW-1185">Reference proteome</keyword>
<dbReference type="InterPro" id="IPR014710">
    <property type="entry name" value="RmlC-like_jellyroll"/>
</dbReference>
<keyword evidence="8 13" id="KW-0472">Membrane</keyword>
<comment type="catalytic activity">
    <reaction evidence="10">
        <text>Na(+)(in) + H(+)(out) = Na(+)(out) + H(+)(in)</text>
        <dbReference type="Rhea" id="RHEA:29419"/>
        <dbReference type="ChEBI" id="CHEBI:15378"/>
        <dbReference type="ChEBI" id="CHEBI:29101"/>
    </reaction>
</comment>
<evidence type="ECO:0000313" key="17">
    <source>
        <dbReference type="EMBL" id="CAL5219017.1"/>
    </source>
</evidence>
<feature type="compositionally biased region" description="Basic and acidic residues" evidence="12">
    <location>
        <begin position="1397"/>
        <end position="1407"/>
    </location>
</feature>
<keyword evidence="7" id="KW-0406">Ion transport</keyword>
<comment type="catalytic activity">
    <reaction evidence="11">
        <text>K(+)(in) + H(+)(out) = K(+)(out) + H(+)(in)</text>
        <dbReference type="Rhea" id="RHEA:29467"/>
        <dbReference type="ChEBI" id="CHEBI:15378"/>
        <dbReference type="ChEBI" id="CHEBI:29103"/>
    </reaction>
</comment>
<dbReference type="CDD" id="cd00038">
    <property type="entry name" value="CAP_ED"/>
    <property type="match status" value="1"/>
</dbReference>
<evidence type="ECO:0000256" key="11">
    <source>
        <dbReference type="ARBA" id="ARBA00047912"/>
    </source>
</evidence>
<protein>
    <submittedName>
        <fullName evidence="17">G774 protein</fullName>
    </submittedName>
</protein>
<evidence type="ECO:0000256" key="10">
    <source>
        <dbReference type="ARBA" id="ARBA00047524"/>
    </source>
</evidence>
<feature type="transmembrane region" description="Helical" evidence="13">
    <location>
        <begin position="294"/>
        <end position="312"/>
    </location>
</feature>
<accession>A0ABP1FNB7</accession>
<dbReference type="EMBL" id="CAXHTA020000002">
    <property type="protein sequence ID" value="CAL5219017.1"/>
    <property type="molecule type" value="Genomic_DNA"/>
</dbReference>
<feature type="domain" description="Cation/H+ exchanger transmembrane" evidence="16">
    <location>
        <begin position="58"/>
        <end position="466"/>
    </location>
</feature>
<evidence type="ECO:0000256" key="4">
    <source>
        <dbReference type="ARBA" id="ARBA00022692"/>
    </source>
</evidence>
<evidence type="ECO:0000259" key="16">
    <source>
        <dbReference type="Pfam" id="PF00999"/>
    </source>
</evidence>
<feature type="compositionally biased region" description="Basic and acidic residues" evidence="12">
    <location>
        <begin position="1320"/>
        <end position="1334"/>
    </location>
</feature>
<evidence type="ECO:0000256" key="1">
    <source>
        <dbReference type="ARBA" id="ARBA00004651"/>
    </source>
</evidence>
<feature type="region of interest" description="Disordered" evidence="12">
    <location>
        <begin position="1171"/>
        <end position="1226"/>
    </location>
</feature>
<feature type="chain" id="PRO_5045320197" evidence="14">
    <location>
        <begin position="23"/>
        <end position="1434"/>
    </location>
</feature>
<dbReference type="InterPro" id="IPR018422">
    <property type="entry name" value="Cation/H_exchanger_CPA1"/>
</dbReference>
<evidence type="ECO:0000256" key="3">
    <source>
        <dbReference type="ARBA" id="ARBA00022475"/>
    </source>
</evidence>
<evidence type="ECO:0000256" key="6">
    <source>
        <dbReference type="ARBA" id="ARBA00023053"/>
    </source>
</evidence>
<comment type="subcellular location">
    <subcellularLocation>
        <location evidence="1">Cell membrane</location>
        <topology evidence="1">Multi-pass membrane protein</topology>
    </subcellularLocation>
</comment>
<sequence>MRANTLLLLCVLLGGFLSGTRAAPQSAPSPEPAQNVGSSDVSKSHEGPTDALVFLVVAMLLGVFTHHIQPATRIPYTNLLLVWGVILGIGNQSFAERWELVGAGTRAWENIDPTLLLTAFLPILLFAGAFALEWHTVRRLIWSSLLLAGPGVIVGTVLTAVLVKYTFPYNWSWVESLLFGAMFSATDPVAVVAVLKEAGLPKQLSTVVDLEALLNDGTAYTLFVILRGFAEGENTTAADTVKEFLQLAIGGPLTGLAFGMATAFWLRYMYNVPTAEITLTIVATYGTYIVGDSLFHVSAVLAVVTLGIYMSAKGVMAISRKVEAPLHLIWEELEYIANTLIFVLSGAIITSRIWESATQHSVDDIQAVDFAYAILLWVYLLVIRGVMFVIFWPFLKRMGYGLTPTDALVLSWSGLRGAVGLSLSLFVLLDEKISDSRYRTLSFFFMGIIAFLTTLIQGTSMGPLLQYLGMSKPSSTKRGFLRRLLRDVEEHGEQKLELAGYDKLLGDPDYHELKQLTSLDVHEMLKRYMSKLHHQLDEIPAEERLHQLALRLDRSALMKEKRSRLLQAIRQTYNDFFHNYFITGDHCFRLRSSADKALDKLHKPLCDWKALRSDLRITRRVKFLQRFVHLPLVGCYAQRAFLSKMEDVAVMALAFCHSHEITLRDLEMYGVLQDDLDAQLAMEGAFGHDENLDNLFVAMQRNVNHQLVMESRRECQEAQKLLGMIKTAFPEVLTAIKTKQLAQEILLNKEEHIGEVAKTGLADEKEVDNMNDLVEQKLKKLHYFPPRFRVQAPHDIIAAHPLLAGIPKTAFRSEIVRQGQLLLFDQGEVLLTKGQPHTQQVYIVLRGHVSMHLADGRSFLAEPGAVLCSWPLLHTGSALSKCTAVTIVQAYSIPLNQLKELMDRYEAVNKAAWQAFGAIQALLSREAVLKDLTLNELQSLFRMAVMVSLKRMDHLRVVGSAFLIHGQVVYCGHDQHIEETYKGPCMLPPSPALYICGTDIKVLQLRPTFDLSMKQKATASMTARLASERPRLLPGALGKYSAAMQQASLGGSEFVERASNVLDNESAFKMLSRRSAPAEIMATLPEDRALGSDMGDPTPPGANMAPAQRSSSGLPTTALDLRVISNQGQAPGLRAAKSARSEQGPSMTEDWRSPHTLSGASGAELLNEWTQQVSKTQHRRSRDPLGDSSRPPRPQTGASPERSPYKPEGAPWRAALSEHAASNSTVGGVTGAALLKEWQQLQEHAKKPRWWESTQTGTSRPGSRMPARRQQDADAGNGSSATGKDSAPSDSHVADGPSIDGLHMPAPRAHSDDGVSVANKAEESETHMGSDDGITKPVMQDNDTDQVDGLGSMGRSWAERKVAHPQKLSRPSLSGLFTNVDTTDAPRGNFRSNPVLKADESGTKDAPSRVPSIQGKRTPSAGDSLPPQIVIEHP</sequence>
<dbReference type="InterPro" id="IPR000595">
    <property type="entry name" value="cNMP-bd_dom"/>
</dbReference>
<evidence type="ECO:0000313" key="18">
    <source>
        <dbReference type="Proteomes" id="UP001497392"/>
    </source>
</evidence>
<dbReference type="Pfam" id="PF00027">
    <property type="entry name" value="cNMP_binding"/>
    <property type="match status" value="1"/>
</dbReference>
<evidence type="ECO:0000256" key="14">
    <source>
        <dbReference type="SAM" id="SignalP"/>
    </source>
</evidence>
<feature type="transmembrane region" description="Helical" evidence="13">
    <location>
        <begin position="114"/>
        <end position="132"/>
    </location>
</feature>
<dbReference type="Pfam" id="PF00999">
    <property type="entry name" value="Na_H_Exchanger"/>
    <property type="match status" value="1"/>
</dbReference>
<feature type="region of interest" description="Disordered" evidence="12">
    <location>
        <begin position="23"/>
        <end position="44"/>
    </location>
</feature>
<evidence type="ECO:0000256" key="7">
    <source>
        <dbReference type="ARBA" id="ARBA00023065"/>
    </source>
</evidence>
<feature type="transmembrane region" description="Helical" evidence="13">
    <location>
        <begin position="177"/>
        <end position="195"/>
    </location>
</feature>
<evidence type="ECO:0000259" key="15">
    <source>
        <dbReference type="Pfam" id="PF00027"/>
    </source>
</evidence>
<feature type="compositionally biased region" description="Low complexity" evidence="12">
    <location>
        <begin position="23"/>
        <end position="34"/>
    </location>
</feature>
<dbReference type="InterPro" id="IPR018490">
    <property type="entry name" value="cNMP-bd_dom_sf"/>
</dbReference>
<comment type="caution">
    <text evidence="17">The sequence shown here is derived from an EMBL/GenBank/DDBJ whole genome shotgun (WGS) entry which is preliminary data.</text>
</comment>
<feature type="compositionally biased region" description="Polar residues" evidence="12">
    <location>
        <begin position="1252"/>
        <end position="1261"/>
    </location>
</feature>
<feature type="region of interest" description="Disordered" evidence="12">
    <location>
        <begin position="1127"/>
        <end position="1159"/>
    </location>
</feature>
<dbReference type="Gene3D" id="6.10.140.1330">
    <property type="match status" value="1"/>
</dbReference>
<feature type="compositionally biased region" description="Polar residues" evidence="12">
    <location>
        <begin position="1369"/>
        <end position="1382"/>
    </location>
</feature>
<feature type="region of interest" description="Disordered" evidence="12">
    <location>
        <begin position="1088"/>
        <end position="1113"/>
    </location>
</feature>
<feature type="transmembrane region" description="Helical" evidence="13">
    <location>
        <begin position="76"/>
        <end position="94"/>
    </location>
</feature>
<evidence type="ECO:0000256" key="5">
    <source>
        <dbReference type="ARBA" id="ARBA00022989"/>
    </source>
</evidence>
<keyword evidence="14" id="KW-0732">Signal</keyword>
<keyword evidence="2" id="KW-0813">Transport</keyword>
<feature type="transmembrane region" description="Helical" evidence="13">
    <location>
        <begin position="407"/>
        <end position="429"/>
    </location>
</feature>
<dbReference type="SUPFAM" id="SSF51206">
    <property type="entry name" value="cAMP-binding domain-like"/>
    <property type="match status" value="1"/>
</dbReference>
<feature type="signal peptide" evidence="14">
    <location>
        <begin position="1"/>
        <end position="22"/>
    </location>
</feature>
<feature type="transmembrane region" description="Helical" evidence="13">
    <location>
        <begin position="441"/>
        <end position="468"/>
    </location>
</feature>
<organism evidence="17 18">
    <name type="scientific">Coccomyxa viridis</name>
    <dbReference type="NCBI Taxonomy" id="1274662"/>
    <lineage>
        <taxon>Eukaryota</taxon>
        <taxon>Viridiplantae</taxon>
        <taxon>Chlorophyta</taxon>
        <taxon>core chlorophytes</taxon>
        <taxon>Trebouxiophyceae</taxon>
        <taxon>Trebouxiophyceae incertae sedis</taxon>
        <taxon>Coccomyxaceae</taxon>
        <taxon>Coccomyxa</taxon>
    </lineage>
</organism>
<feature type="transmembrane region" description="Helical" evidence="13">
    <location>
        <begin position="244"/>
        <end position="266"/>
    </location>
</feature>
<evidence type="ECO:0000256" key="13">
    <source>
        <dbReference type="SAM" id="Phobius"/>
    </source>
</evidence>
<dbReference type="PANTHER" id="PTHR10110">
    <property type="entry name" value="SODIUM/HYDROGEN EXCHANGER"/>
    <property type="match status" value="1"/>
</dbReference>
<dbReference type="PANTHER" id="PTHR10110:SF86">
    <property type="entry name" value="SODIUM_HYDROGEN EXCHANGER 7"/>
    <property type="match status" value="1"/>
</dbReference>
<feature type="domain" description="Cyclic nucleotide-binding" evidence="15">
    <location>
        <begin position="824"/>
        <end position="905"/>
    </location>
</feature>